<dbReference type="GO" id="GO:0003918">
    <property type="term" value="F:DNA topoisomerase type II (double strand cut, ATP-hydrolyzing) activity"/>
    <property type="evidence" value="ECO:0007669"/>
    <property type="project" value="InterPro"/>
</dbReference>
<dbReference type="AlphaFoldDB" id="A0A381TQS5"/>
<dbReference type="PANTHER" id="PTHR43493">
    <property type="entry name" value="DNA GYRASE/TOPOISOMERASE SUBUNIT A"/>
    <property type="match status" value="1"/>
</dbReference>
<comment type="similarity">
    <text evidence="1">Belongs to the type II topoisomerase GyrA/ParC subunit family.</text>
</comment>
<dbReference type="Gene3D" id="1.10.268.10">
    <property type="entry name" value="Topoisomerase, domain 3"/>
    <property type="match status" value="1"/>
</dbReference>
<evidence type="ECO:0000313" key="6">
    <source>
        <dbReference type="EMBL" id="SVA18380.1"/>
    </source>
</evidence>
<dbReference type="SUPFAM" id="SSF56719">
    <property type="entry name" value="Type II DNA topoisomerase"/>
    <property type="match status" value="1"/>
</dbReference>
<evidence type="ECO:0000256" key="4">
    <source>
        <dbReference type="ARBA" id="ARBA00023235"/>
    </source>
</evidence>
<evidence type="ECO:0000256" key="1">
    <source>
        <dbReference type="ARBA" id="ARBA00008263"/>
    </source>
</evidence>
<dbReference type="EMBL" id="UINC01005004">
    <property type="protein sequence ID" value="SVA18380.1"/>
    <property type="molecule type" value="Genomic_DNA"/>
</dbReference>
<dbReference type="PANTHER" id="PTHR43493:SF5">
    <property type="entry name" value="DNA GYRASE SUBUNIT A, CHLOROPLASTIC_MITOCHONDRIAL"/>
    <property type="match status" value="1"/>
</dbReference>
<dbReference type="InterPro" id="IPR050220">
    <property type="entry name" value="Type_II_DNA_Topoisomerases"/>
</dbReference>
<name>A0A381TQS5_9ZZZZ</name>
<dbReference type="InterPro" id="IPR013760">
    <property type="entry name" value="Topo_IIA-like_dom_sf"/>
</dbReference>
<dbReference type="GO" id="GO:0005737">
    <property type="term" value="C:cytoplasm"/>
    <property type="evidence" value="ECO:0007669"/>
    <property type="project" value="TreeGrafter"/>
</dbReference>
<evidence type="ECO:0000259" key="5">
    <source>
        <dbReference type="PROSITE" id="PS52040"/>
    </source>
</evidence>
<feature type="non-terminal residue" evidence="6">
    <location>
        <position position="460"/>
    </location>
</feature>
<evidence type="ECO:0000256" key="3">
    <source>
        <dbReference type="ARBA" id="ARBA00023125"/>
    </source>
</evidence>
<reference evidence="6" key="1">
    <citation type="submission" date="2018-05" db="EMBL/GenBank/DDBJ databases">
        <authorList>
            <person name="Lanie J.A."/>
            <person name="Ng W.-L."/>
            <person name="Kazmierczak K.M."/>
            <person name="Andrzejewski T.M."/>
            <person name="Davidsen T.M."/>
            <person name="Wayne K.J."/>
            <person name="Tettelin H."/>
            <person name="Glass J.I."/>
            <person name="Rusch D."/>
            <person name="Podicherti R."/>
            <person name="Tsui H.-C.T."/>
            <person name="Winkler M.E."/>
        </authorList>
    </citation>
    <scope>NUCLEOTIDE SEQUENCE</scope>
</reference>
<proteinExistence type="inferred from homology"/>
<organism evidence="6">
    <name type="scientific">marine metagenome</name>
    <dbReference type="NCBI Taxonomy" id="408172"/>
    <lineage>
        <taxon>unclassified sequences</taxon>
        <taxon>metagenomes</taxon>
        <taxon>ecological metagenomes</taxon>
    </lineage>
</organism>
<dbReference type="InterPro" id="IPR013758">
    <property type="entry name" value="Topo_IIA_A/C_ab"/>
</dbReference>
<keyword evidence="3" id="KW-0238">DNA-binding</keyword>
<feature type="domain" description="Topo IIA-type catalytic" evidence="5">
    <location>
        <begin position="37"/>
        <end position="460"/>
    </location>
</feature>
<dbReference type="GO" id="GO:0006265">
    <property type="term" value="P:DNA topological change"/>
    <property type="evidence" value="ECO:0007669"/>
    <property type="project" value="InterPro"/>
</dbReference>
<accession>A0A381TQS5</accession>
<dbReference type="GO" id="GO:0009330">
    <property type="term" value="C:DNA topoisomerase type II (double strand cut, ATP-hydrolyzing) complex"/>
    <property type="evidence" value="ECO:0007669"/>
    <property type="project" value="TreeGrafter"/>
</dbReference>
<gene>
    <name evidence="6" type="ORF">METZ01_LOCUS71234</name>
</gene>
<keyword evidence="4" id="KW-0413">Isomerase</keyword>
<dbReference type="InterPro" id="IPR002205">
    <property type="entry name" value="Topo_IIA_dom_A"/>
</dbReference>
<dbReference type="GO" id="GO:0005524">
    <property type="term" value="F:ATP binding"/>
    <property type="evidence" value="ECO:0007669"/>
    <property type="project" value="InterPro"/>
</dbReference>
<protein>
    <recommendedName>
        <fullName evidence="5">Topo IIA-type catalytic domain-containing protein</fullName>
    </recommendedName>
</protein>
<dbReference type="SMART" id="SM00434">
    <property type="entry name" value="TOP4c"/>
    <property type="match status" value="1"/>
</dbReference>
<dbReference type="InterPro" id="IPR013757">
    <property type="entry name" value="Topo_IIA_A_a_sf"/>
</dbReference>
<dbReference type="Gene3D" id="3.90.199.10">
    <property type="entry name" value="Topoisomerase II, domain 5"/>
    <property type="match status" value="1"/>
</dbReference>
<dbReference type="Gene3D" id="3.30.1360.40">
    <property type="match status" value="1"/>
</dbReference>
<evidence type="ECO:0000256" key="2">
    <source>
        <dbReference type="ARBA" id="ARBA00023029"/>
    </source>
</evidence>
<sequence length="460" mass="52560">MDVDNPEEESGGEIQVSGMYENWFLDYASYVILERAIPSIYDGLKPVQRRILHSMNRLEDGRYNKCANIIGSTMQFHPHGDASIEDALVNLGQKDLLIDTQGNWGDIRTGDKAAASRYIEARLSKFALDTLFNDKTTEWKLSYDGRKKEPDNLPVKFPLLLVLGVEGIAVGLSTKILPHNFAELIKSSISYLKGRSFKLYPDFSTGGFIDITNYNDGKRGGKIRLRSKIEELDKKTLIIKNTPYTTTTSGIIESIIKANDKGKIKIRKVIDNTAQDVEILVSLHKNQSPSITIDALYAFTDCEVSISPNACVIVDEKPKFLGVKEILKFSTDLTKTLLKKELEIKREELKEKILFSTLEKIFIENKVYILIEKCDTWDSVINTIDKGLDPFKEDFYREINREDLIRLTEIKIKRISKFDKDKLTDSIVKLNKELKKTLGYLEKLTDYTIQYFYAILNKYG</sequence>
<dbReference type="Pfam" id="PF00521">
    <property type="entry name" value="DNA_topoisoIV"/>
    <property type="match status" value="1"/>
</dbReference>
<dbReference type="NCBIfam" id="NF009397">
    <property type="entry name" value="PRK12758.1"/>
    <property type="match status" value="1"/>
</dbReference>
<dbReference type="GO" id="GO:0003677">
    <property type="term" value="F:DNA binding"/>
    <property type="evidence" value="ECO:0007669"/>
    <property type="project" value="UniProtKB-KW"/>
</dbReference>
<dbReference type="PROSITE" id="PS52040">
    <property type="entry name" value="TOPO_IIA"/>
    <property type="match status" value="1"/>
</dbReference>
<keyword evidence="2" id="KW-0799">Topoisomerase</keyword>